<keyword evidence="1" id="KW-0175">Coiled coil</keyword>
<evidence type="ECO:0000256" key="1">
    <source>
        <dbReference type="SAM" id="Coils"/>
    </source>
</evidence>
<accession>A0A8S5LF18</accession>
<dbReference type="GO" id="GO:0004527">
    <property type="term" value="F:exonuclease activity"/>
    <property type="evidence" value="ECO:0007669"/>
    <property type="project" value="UniProtKB-KW"/>
</dbReference>
<keyword evidence="2" id="KW-0378">Hydrolase</keyword>
<evidence type="ECO:0000313" key="2">
    <source>
        <dbReference type="EMBL" id="DAD68534.1"/>
    </source>
</evidence>
<name>A0A8S5LF18_9CAUD</name>
<dbReference type="InterPro" id="IPR011604">
    <property type="entry name" value="PDDEXK-like_dom_sf"/>
</dbReference>
<proteinExistence type="predicted"/>
<dbReference type="Gene3D" id="3.90.320.10">
    <property type="match status" value="1"/>
</dbReference>
<keyword evidence="2" id="KW-0540">Nuclease</keyword>
<organism evidence="2">
    <name type="scientific">Siphoviridae sp. ct3CA7</name>
    <dbReference type="NCBI Taxonomy" id="2823561"/>
    <lineage>
        <taxon>Viruses</taxon>
        <taxon>Duplodnaviria</taxon>
        <taxon>Heunggongvirae</taxon>
        <taxon>Uroviricota</taxon>
        <taxon>Caudoviricetes</taxon>
    </lineage>
</organism>
<sequence>MKPIQLKKPPAPGTPDWQRAITASKVPAMIRDRFTGEYLGIDYLSAFERFMEMTGQWEQPIDAKTQAMFDDAHDAEDYAVNVWKRANPSWHTSAGEIAFTNPDILPGIPCLATIDRRASRGRSRRIIEVKRPRKDNGVQDNWLVQVQFQMLMSGIRAADIVIVPVYGTPSIHPVEYNPSLCDGIVKDVQHFHRLLVEGTPPDVGDSEHAKEIFQRLNPKPTDQTVEADAQTAAQLAMVLVEMEKLESQAQSLENKLMQDMGDAKALTWDGVQIMSRRPGRFAQARVPKEQRDLLKDPDVMTPKLDVAKLRKKHPDLVEEATSTPTYQLERKKLIEGIQ</sequence>
<reference evidence="2" key="1">
    <citation type="journal article" date="2021" name="Proc. Natl. Acad. Sci. U.S.A.">
        <title>A Catalog of Tens of Thousands of Viruses from Human Metagenomes Reveals Hidden Associations with Chronic Diseases.</title>
        <authorList>
            <person name="Tisza M.J."/>
            <person name="Buck C.B."/>
        </authorList>
    </citation>
    <scope>NUCLEOTIDE SEQUENCE</scope>
    <source>
        <strain evidence="2">Ct3CA7</strain>
    </source>
</reference>
<dbReference type="EMBL" id="BK014704">
    <property type="protein sequence ID" value="DAD68534.1"/>
    <property type="molecule type" value="Genomic_DNA"/>
</dbReference>
<protein>
    <submittedName>
        <fullName evidence="2">Exonuclease</fullName>
    </submittedName>
</protein>
<feature type="coiled-coil region" evidence="1">
    <location>
        <begin position="235"/>
        <end position="262"/>
    </location>
</feature>
<keyword evidence="2" id="KW-0269">Exonuclease</keyword>